<dbReference type="Pfam" id="PF01652">
    <property type="entry name" value="IF4E"/>
    <property type="match status" value="1"/>
</dbReference>
<dbReference type="GO" id="GO:0000340">
    <property type="term" value="F:RNA 7-methylguanosine cap binding"/>
    <property type="evidence" value="ECO:0007669"/>
    <property type="project" value="TreeGrafter"/>
</dbReference>
<organism evidence="2 3">
    <name type="scientific">Trypanosoma theileri</name>
    <dbReference type="NCBI Taxonomy" id="67003"/>
    <lineage>
        <taxon>Eukaryota</taxon>
        <taxon>Discoba</taxon>
        <taxon>Euglenozoa</taxon>
        <taxon>Kinetoplastea</taxon>
        <taxon>Metakinetoplastina</taxon>
        <taxon>Trypanosomatida</taxon>
        <taxon>Trypanosomatidae</taxon>
        <taxon>Trypanosoma</taxon>
    </lineage>
</organism>
<reference evidence="2 3" key="1">
    <citation type="submission" date="2017-03" db="EMBL/GenBank/DDBJ databases">
        <title>An alternative strategy for trypanosome survival in the mammalian bloodstream revealed through genome and transcriptome analysis of the ubiquitous bovine parasite Trypanosoma (Megatrypanum) theileri.</title>
        <authorList>
            <person name="Kelly S."/>
            <person name="Ivens A."/>
            <person name="Mott A."/>
            <person name="O'Neill E."/>
            <person name="Emms D."/>
            <person name="Macleod O."/>
            <person name="Voorheis P."/>
            <person name="Matthews J."/>
            <person name="Matthews K."/>
            <person name="Carrington M."/>
        </authorList>
    </citation>
    <scope>NUCLEOTIDE SEQUENCE [LARGE SCALE GENOMIC DNA]</scope>
    <source>
        <strain evidence="2">Edinburgh</strain>
    </source>
</reference>
<name>A0A1X0P9L6_9TRYP</name>
<keyword evidence="1" id="KW-0648">Protein biosynthesis</keyword>
<protein>
    <recommendedName>
        <fullName evidence="4">Eukaryotic translation initiation factor 4E</fullName>
    </recommendedName>
</protein>
<comment type="caution">
    <text evidence="2">The sequence shown here is derived from an EMBL/GenBank/DDBJ whole genome shotgun (WGS) entry which is preliminary data.</text>
</comment>
<accession>A0A1X0P9L6</accession>
<dbReference type="PANTHER" id="PTHR11960">
    <property type="entry name" value="EUKARYOTIC TRANSLATION INITIATION FACTOR 4E RELATED"/>
    <property type="match status" value="1"/>
</dbReference>
<evidence type="ECO:0000313" key="3">
    <source>
        <dbReference type="Proteomes" id="UP000192257"/>
    </source>
</evidence>
<dbReference type="GO" id="GO:0016281">
    <property type="term" value="C:eukaryotic translation initiation factor 4F complex"/>
    <property type="evidence" value="ECO:0007669"/>
    <property type="project" value="TreeGrafter"/>
</dbReference>
<dbReference type="GeneID" id="39981574"/>
<evidence type="ECO:0000256" key="1">
    <source>
        <dbReference type="RuleBase" id="RU004374"/>
    </source>
</evidence>
<dbReference type="InterPro" id="IPR001040">
    <property type="entry name" value="TIF_eIF_4E"/>
</dbReference>
<comment type="similarity">
    <text evidence="1">Belongs to the eukaryotic initiation factor 4E family.</text>
</comment>
<evidence type="ECO:0000313" key="2">
    <source>
        <dbReference type="EMBL" id="ORC93150.1"/>
    </source>
</evidence>
<dbReference type="PANTHER" id="PTHR11960:SF72">
    <property type="entry name" value="EUKARYOTIC TRANSLATION INITIATION FACTOR 4E TYPE 5"/>
    <property type="match status" value="1"/>
</dbReference>
<dbReference type="VEuPathDB" id="TriTrypDB:TM35_000024760"/>
<keyword evidence="1" id="KW-0694">RNA-binding</keyword>
<dbReference type="Proteomes" id="UP000192257">
    <property type="component" value="Unassembled WGS sequence"/>
</dbReference>
<keyword evidence="1" id="KW-0396">Initiation factor</keyword>
<keyword evidence="3" id="KW-1185">Reference proteome</keyword>
<dbReference type="OrthoDB" id="276222at2759"/>
<gene>
    <name evidence="2" type="ORF">TM35_000024760</name>
</gene>
<dbReference type="Gene3D" id="3.30.760.10">
    <property type="entry name" value="RNA Cap, Translation Initiation Factor Eif4e"/>
    <property type="match status" value="1"/>
</dbReference>
<sequence>MKEKKSEEAVDETHALKDPWFLSYIPQLTPDIVKYDFKGDWTMAKQTLQQPLDYIRTVEELWSTINSLPKLHQLGNGSTFIFARNNIDASYEAFPDGIRVLIDLYKAAVAERALEVVLGCVLGEGITQDVCDGKTVCDVLRLSSRPSHESPELLRLEVWLSDHTYAKAVSAYIRKGLKDAGLNFTDIVMGESFFEKEKKKKKVGSITKS</sequence>
<proteinExistence type="inferred from homology"/>
<evidence type="ECO:0008006" key="4">
    <source>
        <dbReference type="Google" id="ProtNLM"/>
    </source>
</evidence>
<dbReference type="AlphaFoldDB" id="A0A1X0P9L6"/>
<dbReference type="EMBL" id="NBCO01000002">
    <property type="protein sequence ID" value="ORC93150.1"/>
    <property type="molecule type" value="Genomic_DNA"/>
</dbReference>
<dbReference type="RefSeq" id="XP_028887216.1">
    <property type="nucleotide sequence ID" value="XM_029021794.1"/>
</dbReference>
<dbReference type="GO" id="GO:0003743">
    <property type="term" value="F:translation initiation factor activity"/>
    <property type="evidence" value="ECO:0007669"/>
    <property type="project" value="UniProtKB-KW"/>
</dbReference>
<dbReference type="InterPro" id="IPR023398">
    <property type="entry name" value="TIF_eIF4e-like"/>
</dbReference>
<dbReference type="SUPFAM" id="SSF55418">
    <property type="entry name" value="eIF4e-like"/>
    <property type="match status" value="1"/>
</dbReference>